<dbReference type="EMBL" id="CP001778">
    <property type="protein sequence ID" value="ADD45959.1"/>
    <property type="molecule type" value="Genomic_DNA"/>
</dbReference>
<protein>
    <submittedName>
        <fullName evidence="2">Uncharacterized protein</fullName>
    </submittedName>
</protein>
<feature type="region of interest" description="Disordered" evidence="1">
    <location>
        <begin position="1"/>
        <end position="57"/>
    </location>
</feature>
<organism evidence="2 3">
    <name type="scientific">Stackebrandtia nassauensis (strain DSM 44728 / CIP 108903 / NRRL B-16338 / NBRC 102104 / LLR-40K-21)</name>
    <dbReference type="NCBI Taxonomy" id="446470"/>
    <lineage>
        <taxon>Bacteria</taxon>
        <taxon>Bacillati</taxon>
        <taxon>Actinomycetota</taxon>
        <taxon>Actinomycetes</taxon>
        <taxon>Glycomycetales</taxon>
        <taxon>Glycomycetaceae</taxon>
        <taxon>Stackebrandtia</taxon>
    </lineage>
</organism>
<sequence length="597" mass="67462">MSKYDEPMTARIPVVRVEEEPKTPLPPAPAPLLPEVPIHNHPKPQRQLDPPKQQTVGDTTFIETGEGYFEEIDPFSFPPGTNLLPTVYTNAFDSFGNEIPNTLPSSPLNPNNLHQGAPKKKDINITSPTNDLSHIFDRLANLLSGKSASEFWSRHGGRAQPEEVGRTIPAEEADLDSIRQQLSRAIHILEGNPIPDREYSGFPLLHYNGPDKIKKVEPIRDKRGKIIGGNVNIHQLWYDHHIESDTAFLDLSPLDGPDGKPLDVTFTITYKLTVLDKGKDAFSPFMMLNDHPDFPPGKGFGEPAVPGVAFDQSFEPIGEGQQIDIVIKMPPPKYYKFIYTWGWRFHPPRVQALENARTLFPETAEPGGPKQKTLPQYEEEVFGGGKSRSEAIAMLSDLAPEKRMWTFFRKALVSINADKPDTNKALVDVCQARAAFFDWKDRTTLPAGAEVDPDTDMTLLYAGNTIYGEHRDGSFVDFEKWRTRGTNFKVTLLNADYFQRAYASLDFGGGRGWENQWKPGLREGQQGPYFSFGRAWWSQNTDVRQPIILPAATKDRKGRSFPVKRKVQIKFNFEPSRRLRLYQYDPMHHDVGVFSVH</sequence>
<dbReference type="OrthoDB" id="3770894at2"/>
<evidence type="ECO:0000313" key="2">
    <source>
        <dbReference type="EMBL" id="ADD45959.1"/>
    </source>
</evidence>
<proteinExistence type="predicted"/>
<evidence type="ECO:0000313" key="3">
    <source>
        <dbReference type="Proteomes" id="UP000000844"/>
    </source>
</evidence>
<evidence type="ECO:0000256" key="1">
    <source>
        <dbReference type="SAM" id="MobiDB-lite"/>
    </source>
</evidence>
<dbReference type="eggNOG" id="ENOG502ZBIB">
    <property type="taxonomic scope" value="Bacteria"/>
</dbReference>
<dbReference type="STRING" id="446470.Snas_6342"/>
<feature type="compositionally biased region" description="Pro residues" evidence="1">
    <location>
        <begin position="23"/>
        <end position="34"/>
    </location>
</feature>
<dbReference type="RefSeq" id="WP_013021530.1">
    <property type="nucleotide sequence ID" value="NC_013947.1"/>
</dbReference>
<accession>D3Q474</accession>
<dbReference type="AlphaFoldDB" id="D3Q474"/>
<dbReference type="Proteomes" id="UP000000844">
    <property type="component" value="Chromosome"/>
</dbReference>
<dbReference type="HOGENOM" id="CLU_482173_0_0_11"/>
<reference evidence="2 3" key="1">
    <citation type="journal article" date="2009" name="Stand. Genomic Sci.">
        <title>Complete genome sequence of Stackebrandtia nassauensis type strain (LLR-40K-21).</title>
        <authorList>
            <person name="Munk C."/>
            <person name="Lapidus A."/>
            <person name="Copeland A."/>
            <person name="Jando M."/>
            <person name="Mayilraj S."/>
            <person name="Glavina Del Rio T."/>
            <person name="Nolan M."/>
            <person name="Chen F."/>
            <person name="Lucas S."/>
            <person name="Tice H."/>
            <person name="Cheng J.F."/>
            <person name="Han C."/>
            <person name="Detter J.C."/>
            <person name="Bruce D."/>
            <person name="Goodwin L."/>
            <person name="Chain P."/>
            <person name="Pitluck S."/>
            <person name="Goker M."/>
            <person name="Ovchinikova G."/>
            <person name="Pati A."/>
            <person name="Ivanova N."/>
            <person name="Mavromatis K."/>
            <person name="Chen A."/>
            <person name="Palaniappan K."/>
            <person name="Land M."/>
            <person name="Hauser L."/>
            <person name="Chang Y.J."/>
            <person name="Jeffries C.D."/>
            <person name="Bristow J."/>
            <person name="Eisen J.A."/>
            <person name="Markowitz V."/>
            <person name="Hugenholtz P."/>
            <person name="Kyrpides N.C."/>
            <person name="Klenk H.P."/>
        </authorList>
    </citation>
    <scope>NUCLEOTIDE SEQUENCE [LARGE SCALE GENOMIC DNA]</scope>
    <source>
        <strain evidence="3">DSM 44728 / CIP 108903 / NRRL B-16338 / NBRC 102104 / LLR-40K-21</strain>
    </source>
</reference>
<dbReference type="KEGG" id="sna:Snas_6342"/>
<name>D3Q474_STANL</name>
<keyword evidence="3" id="KW-1185">Reference proteome</keyword>
<gene>
    <name evidence="2" type="ordered locus">Snas_6342</name>
</gene>